<evidence type="ECO:0000313" key="7">
    <source>
        <dbReference type="EMBL" id="TRY66288.1"/>
    </source>
</evidence>
<evidence type="ECO:0000256" key="5">
    <source>
        <dbReference type="SAM" id="MobiDB-lite"/>
    </source>
</evidence>
<dbReference type="InterPro" id="IPR031671">
    <property type="entry name" value="SMIM5/18/22"/>
</dbReference>
<dbReference type="PANTHER" id="PTHR37344:SF1">
    <property type="entry name" value="SMALL INTEGRAL MEMBRANE PROTEIN 5"/>
    <property type="match status" value="1"/>
</dbReference>
<sequence>MGGDGRERERERERENSQSLRMSTSEAMVEILQNIWSKLQAFPQEHPLTQAAFIIIILFSLTFIIMLVVGCVYSCCGCCVQGTRNRVSSL</sequence>
<evidence type="ECO:0000256" key="6">
    <source>
        <dbReference type="SAM" id="Phobius"/>
    </source>
</evidence>
<evidence type="ECO:0008006" key="9">
    <source>
        <dbReference type="Google" id="ProtNLM"/>
    </source>
</evidence>
<keyword evidence="4 6" id="KW-0472">Membrane</keyword>
<name>A0A553NLH4_9TELE</name>
<reference evidence="7 8" key="1">
    <citation type="journal article" date="2019" name="Sci. Data">
        <title>Hybrid genome assembly and annotation of Danionella translucida.</title>
        <authorList>
            <person name="Kadobianskyi M."/>
            <person name="Schulze L."/>
            <person name="Schuelke M."/>
            <person name="Judkewitz B."/>
        </authorList>
    </citation>
    <scope>NUCLEOTIDE SEQUENCE [LARGE SCALE GENOMIC DNA]</scope>
    <source>
        <strain evidence="7 8">Bolton</strain>
    </source>
</reference>
<dbReference type="InterPro" id="IPR047133">
    <property type="entry name" value="SMIM5"/>
</dbReference>
<dbReference type="PANTHER" id="PTHR37344">
    <property type="entry name" value="SMALL INTEGRAL MEMBRANE PROTEIN 5"/>
    <property type="match status" value="1"/>
</dbReference>
<dbReference type="Pfam" id="PF15831">
    <property type="entry name" value="SMIM5_18_22"/>
    <property type="match status" value="1"/>
</dbReference>
<evidence type="ECO:0000256" key="3">
    <source>
        <dbReference type="ARBA" id="ARBA00022989"/>
    </source>
</evidence>
<evidence type="ECO:0000313" key="8">
    <source>
        <dbReference type="Proteomes" id="UP000316079"/>
    </source>
</evidence>
<evidence type="ECO:0000256" key="4">
    <source>
        <dbReference type="ARBA" id="ARBA00023136"/>
    </source>
</evidence>
<proteinExistence type="predicted"/>
<dbReference type="OrthoDB" id="10339610at2759"/>
<accession>A0A553NLH4</accession>
<organism evidence="7 8">
    <name type="scientific">Danionella cerebrum</name>
    <dbReference type="NCBI Taxonomy" id="2873325"/>
    <lineage>
        <taxon>Eukaryota</taxon>
        <taxon>Metazoa</taxon>
        <taxon>Chordata</taxon>
        <taxon>Craniata</taxon>
        <taxon>Vertebrata</taxon>
        <taxon>Euteleostomi</taxon>
        <taxon>Actinopterygii</taxon>
        <taxon>Neopterygii</taxon>
        <taxon>Teleostei</taxon>
        <taxon>Ostariophysi</taxon>
        <taxon>Cypriniformes</taxon>
        <taxon>Danionidae</taxon>
        <taxon>Danioninae</taxon>
        <taxon>Danionella</taxon>
    </lineage>
</organism>
<gene>
    <name evidence="7" type="ORF">DNTS_023461</name>
</gene>
<keyword evidence="3 6" id="KW-1133">Transmembrane helix</keyword>
<feature type="region of interest" description="Disordered" evidence="5">
    <location>
        <begin position="1"/>
        <end position="22"/>
    </location>
</feature>
<dbReference type="EMBL" id="SRMA01026855">
    <property type="protein sequence ID" value="TRY66288.1"/>
    <property type="molecule type" value="Genomic_DNA"/>
</dbReference>
<comment type="subcellular location">
    <subcellularLocation>
        <location evidence="1">Membrane</location>
        <topology evidence="1">Single-pass membrane protein</topology>
    </subcellularLocation>
</comment>
<evidence type="ECO:0000256" key="1">
    <source>
        <dbReference type="ARBA" id="ARBA00004167"/>
    </source>
</evidence>
<protein>
    <recommendedName>
        <fullName evidence="9">Small integral membrane protein 5</fullName>
    </recommendedName>
</protein>
<keyword evidence="8" id="KW-1185">Reference proteome</keyword>
<feature type="compositionally biased region" description="Basic and acidic residues" evidence="5">
    <location>
        <begin position="1"/>
        <end position="16"/>
    </location>
</feature>
<keyword evidence="2 6" id="KW-0812">Transmembrane</keyword>
<feature type="transmembrane region" description="Helical" evidence="6">
    <location>
        <begin position="51"/>
        <end position="76"/>
    </location>
</feature>
<evidence type="ECO:0000256" key="2">
    <source>
        <dbReference type="ARBA" id="ARBA00022692"/>
    </source>
</evidence>
<dbReference type="GO" id="GO:0016020">
    <property type="term" value="C:membrane"/>
    <property type="evidence" value="ECO:0007669"/>
    <property type="project" value="UniProtKB-SubCell"/>
</dbReference>
<dbReference type="CDD" id="cd20254">
    <property type="entry name" value="CASIMO1_SMIM5"/>
    <property type="match status" value="1"/>
</dbReference>
<comment type="caution">
    <text evidence="7">The sequence shown here is derived from an EMBL/GenBank/DDBJ whole genome shotgun (WGS) entry which is preliminary data.</text>
</comment>
<dbReference type="AlphaFoldDB" id="A0A553NLH4"/>
<dbReference type="Proteomes" id="UP000316079">
    <property type="component" value="Unassembled WGS sequence"/>
</dbReference>